<dbReference type="EMBL" id="FO082872">
    <property type="protein sequence ID" value="CCF73950.1"/>
    <property type="molecule type" value="Genomic_DNA"/>
</dbReference>
<dbReference type="Proteomes" id="UP000002899">
    <property type="component" value="Chromosome II"/>
</dbReference>
<proteinExistence type="predicted"/>
<protein>
    <submittedName>
        <fullName evidence="1">Uncharacterized protein</fullName>
    </submittedName>
</protein>
<reference evidence="1 2" key="3">
    <citation type="journal article" date="2016" name="Sci. Rep.">
        <title>Genome-wide diversity and gene expression profiling of Babesia microti isolates identify polymorphic genes that mediate host-pathogen interactions.</title>
        <authorList>
            <person name="Silva J.C."/>
            <person name="Cornillot E."/>
            <person name="McCracken C."/>
            <person name="Usmani-Brown S."/>
            <person name="Dwivedi A."/>
            <person name="Ifeonu O.O."/>
            <person name="Crabtree J."/>
            <person name="Gotia H.T."/>
            <person name="Virji A.Z."/>
            <person name="Reynes C."/>
            <person name="Colinge J."/>
            <person name="Kumar V."/>
            <person name="Lawres L."/>
            <person name="Pazzi J.E."/>
            <person name="Pablo J.V."/>
            <person name="Hung C."/>
            <person name="Brancato J."/>
            <person name="Kumari P."/>
            <person name="Orvis J."/>
            <person name="Tretina K."/>
            <person name="Chibucos M."/>
            <person name="Ott S."/>
            <person name="Sadzewicz L."/>
            <person name="Sengamalay N."/>
            <person name="Shetty A.C."/>
            <person name="Su Q."/>
            <person name="Tallon L."/>
            <person name="Fraser C.M."/>
            <person name="Frutos R."/>
            <person name="Molina D.M."/>
            <person name="Krause P.J."/>
            <person name="Ben Mamoun C."/>
        </authorList>
    </citation>
    <scope>NUCLEOTIDE SEQUENCE [LARGE SCALE GENOMIC DNA]</scope>
    <source>
        <strain evidence="1 2">RI</strain>
    </source>
</reference>
<dbReference type="AlphaFoldDB" id="I7IQN6"/>
<reference evidence="1 2" key="2">
    <citation type="journal article" date="2013" name="PLoS ONE">
        <title>Whole genome mapping and re-organization of the nuclear and mitochondrial genomes of Babesia microti isolates.</title>
        <authorList>
            <person name="Cornillot E."/>
            <person name="Dassouli A."/>
            <person name="Garg A."/>
            <person name="Pachikara N."/>
            <person name="Randazzo S."/>
            <person name="Depoix D."/>
            <person name="Carcy B."/>
            <person name="Delbecq S."/>
            <person name="Frutos R."/>
            <person name="Silva J.C."/>
            <person name="Sutton R."/>
            <person name="Krause P.J."/>
            <person name="Mamoun C.B."/>
        </authorList>
    </citation>
    <scope>NUCLEOTIDE SEQUENCE [LARGE SCALE GENOMIC DNA]</scope>
    <source>
        <strain evidence="1 2">RI</strain>
    </source>
</reference>
<dbReference type="VEuPathDB" id="PiroplasmaDB:BMR1_02g04010"/>
<reference evidence="1 2" key="1">
    <citation type="journal article" date="2012" name="Nucleic Acids Res.">
        <title>Sequencing of the smallest Apicomplexan genome from the human pathogen Babesia microti.</title>
        <authorList>
            <person name="Cornillot E."/>
            <person name="Hadj-Kaddour K."/>
            <person name="Dassouli A."/>
            <person name="Noel B."/>
            <person name="Ranwez V."/>
            <person name="Vacherie B."/>
            <person name="Augagneur Y."/>
            <person name="Bres V."/>
            <person name="Duclos A."/>
            <person name="Randazzo S."/>
            <person name="Carcy B."/>
            <person name="Debierre-Grockiego F."/>
            <person name="Delbecq S."/>
            <person name="Moubri-Menage K."/>
            <person name="Shams-Eldin H."/>
            <person name="Usmani-Brown S."/>
            <person name="Bringaud F."/>
            <person name="Wincker P."/>
            <person name="Vivares C.P."/>
            <person name="Schwarz R.T."/>
            <person name="Schetters T.P."/>
            <person name="Krause P.J."/>
            <person name="Gorenflot A."/>
            <person name="Berry V."/>
            <person name="Barbe V."/>
            <person name="Ben Mamoun C."/>
        </authorList>
    </citation>
    <scope>NUCLEOTIDE SEQUENCE [LARGE SCALE GENOMIC DNA]</scope>
    <source>
        <strain evidence="1 2">RI</strain>
    </source>
</reference>
<dbReference type="KEGG" id="bmic:BMR1_02g04010"/>
<accession>I7IQN6</accession>
<sequence length="627" mass="72957">MEGIFQKWLQNCNKFTVAKCRIRSNTFLSHFTQLITTKHFSESCMSGYGKPGHMKQTIATKLILRVQSITHDTPKCQIDNLLSDIASNIVDYEPYELIDLTYFLTRLNRHGCQEAALPLLHRFFSLPDRNSYANGVYVHRLLRSLFIFQDAVYREWIYEIADLVGSRHSHLLMRDLQLIIDDLSLFYDANAQHVLSNFEQSIVARAAEIELFRIPFFIHSLGRSGYSSLAVAKALFDAMDGCHIGSDYYRYESLGLILKGYGNFKFHPGTKFLKKIGHSINEALDTVDFKYLSWSAEGLLRMRHFSPAYTILDEIIANVNNLSHLELTDLEANLWHIQSFLISTRLKQHILPGCIWQENAHTRIDGSLIEVEIDYSDENMVKLYEYYQKIMQIIKDKLTEHIYECTPPYRASQFELLTRILDFCPYPRDFRINLPLSKYDMTYPILNDNVTGEPVEIFTVYHFNTGTVELLASNKLTDLNPNTNIIPDLSPLPLQLKTYLHALVFRTPALAPRGLRLFLHGLVRIRFEERESSVIDKELIPELKSQYHTRPLSKALIREFRRKLISFNPDDLIVSIFCAGQLKLFVLDLQLLNEIEKHIEWLATEKRLNDQQFRFAKMAIRYAQQHI</sequence>
<evidence type="ECO:0000313" key="1">
    <source>
        <dbReference type="EMBL" id="CCF73950.1"/>
    </source>
</evidence>
<name>I7IQN6_BABMR</name>
<keyword evidence="2" id="KW-1185">Reference proteome</keyword>
<evidence type="ECO:0000313" key="2">
    <source>
        <dbReference type="Proteomes" id="UP000002899"/>
    </source>
</evidence>
<dbReference type="GeneID" id="24424582"/>
<dbReference type="OrthoDB" id="363855at2759"/>
<organism evidence="1 2">
    <name type="scientific">Babesia microti (strain RI)</name>
    <dbReference type="NCBI Taxonomy" id="1133968"/>
    <lineage>
        <taxon>Eukaryota</taxon>
        <taxon>Sar</taxon>
        <taxon>Alveolata</taxon>
        <taxon>Apicomplexa</taxon>
        <taxon>Aconoidasida</taxon>
        <taxon>Piroplasmida</taxon>
        <taxon>Babesiidae</taxon>
        <taxon>Babesia</taxon>
    </lineage>
</organism>
<dbReference type="RefSeq" id="XP_012648559.1">
    <property type="nucleotide sequence ID" value="XM_012793105.1"/>
</dbReference>
<dbReference type="OMA" id="MKPAFKL"/>